<protein>
    <recommendedName>
        <fullName evidence="1">VOC domain-containing protein</fullName>
    </recommendedName>
</protein>
<reference evidence="2 3" key="1">
    <citation type="submission" date="2016-10" db="EMBL/GenBank/DDBJ databases">
        <authorList>
            <person name="de Groot N.N."/>
        </authorList>
    </citation>
    <scope>NUCLEOTIDE SEQUENCE [LARGE SCALE GENOMIC DNA]</scope>
    <source>
        <strain evidence="2 3">DSM 10495</strain>
    </source>
</reference>
<dbReference type="AlphaFoldDB" id="A0A1H4Q0V3"/>
<dbReference type="STRING" id="156980.SAMN04489745_2149"/>
<accession>A0A1H4Q0V3</accession>
<name>A0A1H4Q0V3_9MICC</name>
<proteinExistence type="predicted"/>
<dbReference type="Proteomes" id="UP000182652">
    <property type="component" value="Unassembled WGS sequence"/>
</dbReference>
<dbReference type="Gene3D" id="3.10.180.10">
    <property type="entry name" value="2,3-Dihydroxybiphenyl 1,2-Dioxygenase, domain 1"/>
    <property type="match status" value="1"/>
</dbReference>
<dbReference type="SUPFAM" id="SSF54593">
    <property type="entry name" value="Glyoxalase/Bleomycin resistance protein/Dihydroxybiphenyl dioxygenase"/>
    <property type="match status" value="1"/>
</dbReference>
<dbReference type="RefSeq" id="WP_217640450.1">
    <property type="nucleotide sequence ID" value="NZ_FNSN01000003.1"/>
</dbReference>
<keyword evidence="3" id="KW-1185">Reference proteome</keyword>
<organism evidence="2 3">
    <name type="scientific">Arthrobacter woluwensis</name>
    <dbReference type="NCBI Taxonomy" id="156980"/>
    <lineage>
        <taxon>Bacteria</taxon>
        <taxon>Bacillati</taxon>
        <taxon>Actinomycetota</taxon>
        <taxon>Actinomycetes</taxon>
        <taxon>Micrococcales</taxon>
        <taxon>Micrococcaceae</taxon>
        <taxon>Arthrobacter</taxon>
    </lineage>
</organism>
<feature type="domain" description="VOC" evidence="1">
    <location>
        <begin position="3"/>
        <end position="130"/>
    </location>
</feature>
<evidence type="ECO:0000259" key="1">
    <source>
        <dbReference type="PROSITE" id="PS51819"/>
    </source>
</evidence>
<dbReference type="InterPro" id="IPR037523">
    <property type="entry name" value="VOC_core"/>
</dbReference>
<dbReference type="EMBL" id="FNSN01000003">
    <property type="protein sequence ID" value="SEC13211.1"/>
    <property type="molecule type" value="Genomic_DNA"/>
</dbReference>
<dbReference type="PROSITE" id="PS51819">
    <property type="entry name" value="VOC"/>
    <property type="match status" value="1"/>
</dbReference>
<sequence>MPIFHHLELWTRDLPGAEPSFDWLLAHLGFVKDDPADWPQGRIWRHPEGSYLVLEQSPAVLDEPHDRLRPGLNHVAFTVPGRALLDELRRDAVANDWQELFPEVYPHAGGPQHTALYLVNGQGFEVELVA</sequence>
<evidence type="ECO:0000313" key="3">
    <source>
        <dbReference type="Proteomes" id="UP000182652"/>
    </source>
</evidence>
<dbReference type="InterPro" id="IPR029068">
    <property type="entry name" value="Glyas_Bleomycin-R_OHBP_Dase"/>
</dbReference>
<evidence type="ECO:0000313" key="2">
    <source>
        <dbReference type="EMBL" id="SEC13211.1"/>
    </source>
</evidence>
<gene>
    <name evidence="2" type="ORF">SAMN04489745_2149</name>
</gene>